<protein>
    <submittedName>
        <fullName evidence="1">Uncharacterized protein</fullName>
    </submittedName>
</protein>
<dbReference type="Proteomes" id="UP000234341">
    <property type="component" value="Unassembled WGS sequence"/>
</dbReference>
<accession>A0A2N5C9L2</accession>
<gene>
    <name evidence="1" type="ORF">CYJ10_19100</name>
</gene>
<organism evidence="1 2">
    <name type="scientific">Cupriavidus pauculus</name>
    <dbReference type="NCBI Taxonomy" id="82633"/>
    <lineage>
        <taxon>Bacteria</taxon>
        <taxon>Pseudomonadati</taxon>
        <taxon>Pseudomonadota</taxon>
        <taxon>Betaproteobacteria</taxon>
        <taxon>Burkholderiales</taxon>
        <taxon>Burkholderiaceae</taxon>
        <taxon>Cupriavidus</taxon>
    </lineage>
</organism>
<proteinExistence type="predicted"/>
<name>A0A2N5C9L2_9BURK</name>
<dbReference type="EMBL" id="PJRP01000009">
    <property type="protein sequence ID" value="PLP98897.1"/>
    <property type="molecule type" value="Genomic_DNA"/>
</dbReference>
<evidence type="ECO:0000313" key="1">
    <source>
        <dbReference type="EMBL" id="PLP98897.1"/>
    </source>
</evidence>
<reference evidence="1 2" key="1">
    <citation type="submission" date="2017-12" db="EMBL/GenBank/DDBJ databases">
        <title>Genome sequence of the active heterotrophic nitrifier-denitrifier, Cupriavidus pauculus UM1.</title>
        <authorList>
            <person name="Putonti C."/>
            <person name="Castignetti D."/>
        </authorList>
    </citation>
    <scope>NUCLEOTIDE SEQUENCE [LARGE SCALE GENOMIC DNA]</scope>
    <source>
        <strain evidence="1 2">UM1</strain>
    </source>
</reference>
<comment type="caution">
    <text evidence="1">The sequence shown here is derived from an EMBL/GenBank/DDBJ whole genome shotgun (WGS) entry which is preliminary data.</text>
</comment>
<sequence length="282" mass="30889">MALPDALERVEKVYAAEGRHATPAEVVAQALGYKTATNGAAAQAIASLRYYGLVERPKEGHLAVTKDFEDYKFNPDEAQKQALLIGWLRTPQIFATLLDKYSGRLPSDANLRYDFISLGFIPNGADAYVGVFRRSVEFARYYEQPVQRLDSDHGQAMSEREPVEVDEIPRDPQLPPHNWIEASYQGRMQPVRQPTGAAGGGSATHVASANAVLAQQAAALGFAGGGPAMPIPEANPDVIRVPIRLPKGRCAWLELPIPFYESDKARLKAMIDMQLADDADEE</sequence>
<evidence type="ECO:0000313" key="2">
    <source>
        <dbReference type="Proteomes" id="UP000234341"/>
    </source>
</evidence>
<dbReference type="AlphaFoldDB" id="A0A2N5C9L2"/>